<dbReference type="EMBL" id="BGZK01000354">
    <property type="protein sequence ID" value="GBP38778.1"/>
    <property type="molecule type" value="Genomic_DNA"/>
</dbReference>
<protein>
    <submittedName>
        <fullName evidence="1">Uncharacterized protein</fullName>
    </submittedName>
</protein>
<comment type="caution">
    <text evidence="1">The sequence shown here is derived from an EMBL/GenBank/DDBJ whole genome shotgun (WGS) entry which is preliminary data.</text>
</comment>
<evidence type="ECO:0000313" key="2">
    <source>
        <dbReference type="Proteomes" id="UP000299102"/>
    </source>
</evidence>
<dbReference type="AlphaFoldDB" id="A0A4C1VI56"/>
<name>A0A4C1VI56_EUMVA</name>
<reference evidence="1 2" key="1">
    <citation type="journal article" date="2019" name="Commun. Biol.">
        <title>The bagworm genome reveals a unique fibroin gene that provides high tensile strength.</title>
        <authorList>
            <person name="Kono N."/>
            <person name="Nakamura H."/>
            <person name="Ohtoshi R."/>
            <person name="Tomita M."/>
            <person name="Numata K."/>
            <person name="Arakawa K."/>
        </authorList>
    </citation>
    <scope>NUCLEOTIDE SEQUENCE [LARGE SCALE GENOMIC DNA]</scope>
</reference>
<accession>A0A4C1VI56</accession>
<organism evidence="1 2">
    <name type="scientific">Eumeta variegata</name>
    <name type="common">Bagworm moth</name>
    <name type="synonym">Eumeta japonica</name>
    <dbReference type="NCBI Taxonomy" id="151549"/>
    <lineage>
        <taxon>Eukaryota</taxon>
        <taxon>Metazoa</taxon>
        <taxon>Ecdysozoa</taxon>
        <taxon>Arthropoda</taxon>
        <taxon>Hexapoda</taxon>
        <taxon>Insecta</taxon>
        <taxon>Pterygota</taxon>
        <taxon>Neoptera</taxon>
        <taxon>Endopterygota</taxon>
        <taxon>Lepidoptera</taxon>
        <taxon>Glossata</taxon>
        <taxon>Ditrysia</taxon>
        <taxon>Tineoidea</taxon>
        <taxon>Psychidae</taxon>
        <taxon>Oiketicinae</taxon>
        <taxon>Eumeta</taxon>
    </lineage>
</organism>
<evidence type="ECO:0000313" key="1">
    <source>
        <dbReference type="EMBL" id="GBP38778.1"/>
    </source>
</evidence>
<proteinExistence type="predicted"/>
<dbReference type="Proteomes" id="UP000299102">
    <property type="component" value="Unassembled WGS sequence"/>
</dbReference>
<gene>
    <name evidence="1" type="ORF">EVAR_33526_1</name>
</gene>
<keyword evidence="2" id="KW-1185">Reference proteome</keyword>
<sequence>MKPSRWRNRCALVSARVSAAVAQRRRSAKCVRTGYTSITGRRISSVTAQEQWSRPETQSVAFAQKNSFHTINPRRDSAKAHCPWRRRCIDAYPSLYTCLLLTYRSIKQELQNCVDGEQRYTRVVLYVSSRQAYIAYTRLCSATPP</sequence>